<gene>
    <name evidence="1" type="primary">AUGUSTUS-3.0.2_16142</name>
    <name evidence="1" type="ORF">TcasGA2_TC016142</name>
</gene>
<keyword evidence="2" id="KW-1185">Reference proteome</keyword>
<protein>
    <submittedName>
        <fullName evidence="1">Uncharacterized protein</fullName>
    </submittedName>
</protein>
<dbReference type="AlphaFoldDB" id="D7GY14"/>
<proteinExistence type="predicted"/>
<name>D7GY14_TRICA</name>
<organism evidence="1 2">
    <name type="scientific">Tribolium castaneum</name>
    <name type="common">Red flour beetle</name>
    <dbReference type="NCBI Taxonomy" id="7070"/>
    <lineage>
        <taxon>Eukaryota</taxon>
        <taxon>Metazoa</taxon>
        <taxon>Ecdysozoa</taxon>
        <taxon>Arthropoda</taxon>
        <taxon>Hexapoda</taxon>
        <taxon>Insecta</taxon>
        <taxon>Pterygota</taxon>
        <taxon>Neoptera</taxon>
        <taxon>Endopterygota</taxon>
        <taxon>Coleoptera</taxon>
        <taxon>Polyphaga</taxon>
        <taxon>Cucujiformia</taxon>
        <taxon>Tenebrionidae</taxon>
        <taxon>Tenebrionidae incertae sedis</taxon>
        <taxon>Tribolium</taxon>
    </lineage>
</organism>
<dbReference type="Proteomes" id="UP000007266">
    <property type="component" value="Unassembled WGS sequence"/>
</dbReference>
<reference evidence="1 2" key="2">
    <citation type="journal article" date="2010" name="Nucleic Acids Res.">
        <title>BeetleBase in 2010: revisions to provide comprehensive genomic information for Tribolium castaneum.</title>
        <authorList>
            <person name="Kim H.S."/>
            <person name="Murphy T."/>
            <person name="Xia J."/>
            <person name="Caragea D."/>
            <person name="Park Y."/>
            <person name="Beeman R.W."/>
            <person name="Lorenzen M.D."/>
            <person name="Butcher S."/>
            <person name="Manak J.R."/>
            <person name="Brown S.J."/>
        </authorList>
    </citation>
    <scope>NUCLEOTIDE SEQUENCE [LARGE SCALE GENOMIC DNA]</scope>
    <source>
        <strain evidence="1 2">Georgia GA2</strain>
    </source>
</reference>
<dbReference type="InParanoid" id="D7GY14"/>
<evidence type="ECO:0000313" key="1">
    <source>
        <dbReference type="EMBL" id="EFA13657.2"/>
    </source>
</evidence>
<evidence type="ECO:0000313" key="2">
    <source>
        <dbReference type="Proteomes" id="UP000007266"/>
    </source>
</evidence>
<sequence length="33" mass="3672">MVIANADPVEDLMVCEIRQTRTTYSLNPLAIPP</sequence>
<dbReference type="EMBL" id="KQ971862">
    <property type="protein sequence ID" value="EFA13657.2"/>
    <property type="molecule type" value="Genomic_DNA"/>
</dbReference>
<reference evidence="1 2" key="1">
    <citation type="journal article" date="2008" name="Nature">
        <title>The genome of the model beetle and pest Tribolium castaneum.</title>
        <authorList>
            <consortium name="Tribolium Genome Sequencing Consortium"/>
            <person name="Richards S."/>
            <person name="Gibbs R.A."/>
            <person name="Weinstock G.M."/>
            <person name="Brown S.J."/>
            <person name="Denell R."/>
            <person name="Beeman R.W."/>
            <person name="Gibbs R."/>
            <person name="Beeman R.W."/>
            <person name="Brown S.J."/>
            <person name="Bucher G."/>
            <person name="Friedrich M."/>
            <person name="Grimmelikhuijzen C.J."/>
            <person name="Klingler M."/>
            <person name="Lorenzen M."/>
            <person name="Richards S."/>
            <person name="Roth S."/>
            <person name="Schroder R."/>
            <person name="Tautz D."/>
            <person name="Zdobnov E.M."/>
            <person name="Muzny D."/>
            <person name="Gibbs R.A."/>
            <person name="Weinstock G.M."/>
            <person name="Attaway T."/>
            <person name="Bell S."/>
            <person name="Buhay C.J."/>
            <person name="Chandrabose M.N."/>
            <person name="Chavez D."/>
            <person name="Clerk-Blankenburg K.P."/>
            <person name="Cree A."/>
            <person name="Dao M."/>
            <person name="Davis C."/>
            <person name="Chacko J."/>
            <person name="Dinh H."/>
            <person name="Dugan-Rocha S."/>
            <person name="Fowler G."/>
            <person name="Garner T.T."/>
            <person name="Garnes J."/>
            <person name="Gnirke A."/>
            <person name="Hawes A."/>
            <person name="Hernandez J."/>
            <person name="Hines S."/>
            <person name="Holder M."/>
            <person name="Hume J."/>
            <person name="Jhangiani S.N."/>
            <person name="Joshi V."/>
            <person name="Khan Z.M."/>
            <person name="Jackson L."/>
            <person name="Kovar C."/>
            <person name="Kowis A."/>
            <person name="Lee S."/>
            <person name="Lewis L.R."/>
            <person name="Margolis J."/>
            <person name="Morgan M."/>
            <person name="Nazareth L.V."/>
            <person name="Nguyen N."/>
            <person name="Okwuonu G."/>
            <person name="Parker D."/>
            <person name="Richards S."/>
            <person name="Ruiz S.J."/>
            <person name="Santibanez J."/>
            <person name="Savard J."/>
            <person name="Scherer S.E."/>
            <person name="Schneider B."/>
            <person name="Sodergren E."/>
            <person name="Tautz D."/>
            <person name="Vattahil S."/>
            <person name="Villasana D."/>
            <person name="White C.S."/>
            <person name="Wright R."/>
            <person name="Park Y."/>
            <person name="Beeman R.W."/>
            <person name="Lord J."/>
            <person name="Oppert B."/>
            <person name="Lorenzen M."/>
            <person name="Brown S."/>
            <person name="Wang L."/>
            <person name="Savard J."/>
            <person name="Tautz D."/>
            <person name="Richards S."/>
            <person name="Weinstock G."/>
            <person name="Gibbs R.A."/>
            <person name="Liu Y."/>
            <person name="Worley K."/>
            <person name="Weinstock G."/>
            <person name="Elsik C.G."/>
            <person name="Reese J.T."/>
            <person name="Elhaik E."/>
            <person name="Landan G."/>
            <person name="Graur D."/>
            <person name="Arensburger P."/>
            <person name="Atkinson P."/>
            <person name="Beeman R.W."/>
            <person name="Beidler J."/>
            <person name="Brown S.J."/>
            <person name="Demuth J.P."/>
            <person name="Drury D.W."/>
            <person name="Du Y.Z."/>
            <person name="Fujiwara H."/>
            <person name="Lorenzen M."/>
            <person name="Maselli V."/>
            <person name="Osanai M."/>
            <person name="Park Y."/>
            <person name="Robertson H.M."/>
            <person name="Tu Z."/>
            <person name="Wang J.J."/>
            <person name="Wang S."/>
            <person name="Richards S."/>
            <person name="Song H."/>
            <person name="Zhang L."/>
            <person name="Sodergren E."/>
            <person name="Werner D."/>
            <person name="Stanke M."/>
            <person name="Morgenstern B."/>
            <person name="Solovyev V."/>
            <person name="Kosarev P."/>
            <person name="Brown G."/>
            <person name="Chen H.C."/>
            <person name="Ermolaeva O."/>
            <person name="Hlavina W."/>
            <person name="Kapustin Y."/>
            <person name="Kiryutin B."/>
            <person name="Kitts P."/>
            <person name="Maglott D."/>
            <person name="Pruitt K."/>
            <person name="Sapojnikov V."/>
            <person name="Souvorov A."/>
            <person name="Mackey A.J."/>
            <person name="Waterhouse R.M."/>
            <person name="Wyder S."/>
            <person name="Zdobnov E.M."/>
            <person name="Zdobnov E.M."/>
            <person name="Wyder S."/>
            <person name="Kriventseva E.V."/>
            <person name="Kadowaki T."/>
            <person name="Bork P."/>
            <person name="Aranda M."/>
            <person name="Bao R."/>
            <person name="Beermann A."/>
            <person name="Berns N."/>
            <person name="Bolognesi R."/>
            <person name="Bonneton F."/>
            <person name="Bopp D."/>
            <person name="Brown S.J."/>
            <person name="Bucher G."/>
            <person name="Butts T."/>
            <person name="Chaumot A."/>
            <person name="Denell R.E."/>
            <person name="Ferrier D.E."/>
            <person name="Friedrich M."/>
            <person name="Gordon C.M."/>
            <person name="Jindra M."/>
            <person name="Klingler M."/>
            <person name="Lan Q."/>
            <person name="Lattorff H.M."/>
            <person name="Laudet V."/>
            <person name="von Levetsow C."/>
            <person name="Liu Z."/>
            <person name="Lutz R."/>
            <person name="Lynch J.A."/>
            <person name="da Fonseca R.N."/>
            <person name="Posnien N."/>
            <person name="Reuter R."/>
            <person name="Roth S."/>
            <person name="Savard J."/>
            <person name="Schinko J.B."/>
            <person name="Schmitt C."/>
            <person name="Schoppmeier M."/>
            <person name="Schroder R."/>
            <person name="Shippy T.D."/>
            <person name="Simonnet F."/>
            <person name="Marques-Souza H."/>
            <person name="Tautz D."/>
            <person name="Tomoyasu Y."/>
            <person name="Trauner J."/>
            <person name="Van der Zee M."/>
            <person name="Vervoort M."/>
            <person name="Wittkopp N."/>
            <person name="Wimmer E.A."/>
            <person name="Yang X."/>
            <person name="Jones A.K."/>
            <person name="Sattelle D.B."/>
            <person name="Ebert P.R."/>
            <person name="Nelson D."/>
            <person name="Scott J.G."/>
            <person name="Beeman R.W."/>
            <person name="Muthukrishnan S."/>
            <person name="Kramer K.J."/>
            <person name="Arakane Y."/>
            <person name="Beeman R.W."/>
            <person name="Zhu Q."/>
            <person name="Hogenkamp D."/>
            <person name="Dixit R."/>
            <person name="Oppert B."/>
            <person name="Jiang H."/>
            <person name="Zou Z."/>
            <person name="Marshall J."/>
            <person name="Elpidina E."/>
            <person name="Vinokurov K."/>
            <person name="Oppert C."/>
            <person name="Zou Z."/>
            <person name="Evans J."/>
            <person name="Lu Z."/>
            <person name="Zhao P."/>
            <person name="Sumathipala N."/>
            <person name="Altincicek B."/>
            <person name="Vilcinskas A."/>
            <person name="Williams M."/>
            <person name="Hultmark D."/>
            <person name="Hetru C."/>
            <person name="Jiang H."/>
            <person name="Grimmelikhuijzen C.J."/>
            <person name="Hauser F."/>
            <person name="Cazzamali G."/>
            <person name="Williamson M."/>
            <person name="Park Y."/>
            <person name="Li B."/>
            <person name="Tanaka Y."/>
            <person name="Predel R."/>
            <person name="Neupert S."/>
            <person name="Schachtner J."/>
            <person name="Verleyen P."/>
            <person name="Raible F."/>
            <person name="Bork P."/>
            <person name="Friedrich M."/>
            <person name="Walden K.K."/>
            <person name="Robertson H.M."/>
            <person name="Angeli S."/>
            <person name="Foret S."/>
            <person name="Bucher G."/>
            <person name="Schuetz S."/>
            <person name="Maleszka R."/>
            <person name="Wimmer E.A."/>
            <person name="Beeman R.W."/>
            <person name="Lorenzen M."/>
            <person name="Tomoyasu Y."/>
            <person name="Miller S.C."/>
            <person name="Grossmann D."/>
            <person name="Bucher G."/>
        </authorList>
    </citation>
    <scope>NUCLEOTIDE SEQUENCE [LARGE SCALE GENOMIC DNA]</scope>
    <source>
        <strain evidence="1 2">Georgia GA2</strain>
    </source>
</reference>
<accession>D7GY14</accession>
<dbReference type="HOGENOM" id="CLU_3089875_0_0_1"/>